<gene>
    <name evidence="10" type="ORF">HIJ39_18560</name>
</gene>
<comment type="caution">
    <text evidence="10">The sequence shown here is derived from an EMBL/GenBank/DDBJ whole genome shotgun (WGS) entry which is preliminary data.</text>
</comment>
<dbReference type="AlphaFoldDB" id="A0A7Y0L6W2"/>
<evidence type="ECO:0000256" key="7">
    <source>
        <dbReference type="SAM" id="Phobius"/>
    </source>
</evidence>
<protein>
    <submittedName>
        <fullName evidence="10">ATP-binding cassette domain-containing protein</fullName>
    </submittedName>
</protein>
<evidence type="ECO:0000256" key="4">
    <source>
        <dbReference type="ARBA" id="ARBA00022840"/>
    </source>
</evidence>
<dbReference type="PANTHER" id="PTHR43394:SF4">
    <property type="entry name" value="TOXIN SECRETION ABC TRANSPORTER ATP-BINDING PROTEIN"/>
    <property type="match status" value="1"/>
</dbReference>
<evidence type="ECO:0000256" key="5">
    <source>
        <dbReference type="ARBA" id="ARBA00022989"/>
    </source>
</evidence>
<dbReference type="CDD" id="cd00267">
    <property type="entry name" value="ABC_ATPase"/>
    <property type="match status" value="1"/>
</dbReference>
<evidence type="ECO:0000313" key="11">
    <source>
        <dbReference type="Proteomes" id="UP000533476"/>
    </source>
</evidence>
<dbReference type="InterPro" id="IPR036640">
    <property type="entry name" value="ABC1_TM_sf"/>
</dbReference>
<dbReference type="SMART" id="SM00382">
    <property type="entry name" value="AAA"/>
    <property type="match status" value="1"/>
</dbReference>
<dbReference type="InterPro" id="IPR011527">
    <property type="entry name" value="ABC1_TM_dom"/>
</dbReference>
<dbReference type="InterPro" id="IPR003593">
    <property type="entry name" value="AAA+_ATPase"/>
</dbReference>
<dbReference type="SUPFAM" id="SSF52540">
    <property type="entry name" value="P-loop containing nucleoside triphosphate hydrolases"/>
    <property type="match status" value="1"/>
</dbReference>
<dbReference type="RefSeq" id="WP_169102380.1">
    <property type="nucleotide sequence ID" value="NZ_JABBVZ010000101.1"/>
</dbReference>
<dbReference type="Proteomes" id="UP000533476">
    <property type="component" value="Unassembled WGS sequence"/>
</dbReference>
<keyword evidence="5 7" id="KW-1133">Transmembrane helix</keyword>
<evidence type="ECO:0000259" key="8">
    <source>
        <dbReference type="PROSITE" id="PS50893"/>
    </source>
</evidence>
<feature type="transmembrane region" description="Helical" evidence="7">
    <location>
        <begin position="256"/>
        <end position="278"/>
    </location>
</feature>
<keyword evidence="6 7" id="KW-0472">Membrane</keyword>
<organism evidence="10 11">
    <name type="scientific">Sulfobacillus harzensis</name>
    <dbReference type="NCBI Taxonomy" id="2729629"/>
    <lineage>
        <taxon>Bacteria</taxon>
        <taxon>Bacillati</taxon>
        <taxon>Bacillota</taxon>
        <taxon>Clostridia</taxon>
        <taxon>Eubacteriales</taxon>
        <taxon>Clostridiales Family XVII. Incertae Sedis</taxon>
        <taxon>Sulfobacillus</taxon>
    </lineage>
</organism>
<dbReference type="EMBL" id="JABBVZ010000101">
    <property type="protein sequence ID" value="NMP24336.1"/>
    <property type="molecule type" value="Genomic_DNA"/>
</dbReference>
<dbReference type="Pfam" id="PF00005">
    <property type="entry name" value="ABC_tran"/>
    <property type="match status" value="1"/>
</dbReference>
<feature type="transmembrane region" description="Helical" evidence="7">
    <location>
        <begin position="284"/>
        <end position="305"/>
    </location>
</feature>
<dbReference type="GO" id="GO:0005886">
    <property type="term" value="C:plasma membrane"/>
    <property type="evidence" value="ECO:0007669"/>
    <property type="project" value="UniProtKB-SubCell"/>
</dbReference>
<dbReference type="GO" id="GO:0016887">
    <property type="term" value="F:ATP hydrolysis activity"/>
    <property type="evidence" value="ECO:0007669"/>
    <property type="project" value="InterPro"/>
</dbReference>
<feature type="domain" description="ABC transporter" evidence="8">
    <location>
        <begin position="349"/>
        <end position="562"/>
    </location>
</feature>
<evidence type="ECO:0000256" key="3">
    <source>
        <dbReference type="ARBA" id="ARBA00022741"/>
    </source>
</evidence>
<dbReference type="InterPro" id="IPR003439">
    <property type="entry name" value="ABC_transporter-like_ATP-bd"/>
</dbReference>
<feature type="transmembrane region" description="Helical" evidence="7">
    <location>
        <begin position="137"/>
        <end position="162"/>
    </location>
</feature>
<proteinExistence type="predicted"/>
<evidence type="ECO:0000256" key="1">
    <source>
        <dbReference type="ARBA" id="ARBA00004651"/>
    </source>
</evidence>
<dbReference type="Pfam" id="PF00664">
    <property type="entry name" value="ABC_membrane"/>
    <property type="match status" value="1"/>
</dbReference>
<name>A0A7Y0L6W2_9FIRM</name>
<feature type="transmembrane region" description="Helical" evidence="7">
    <location>
        <begin position="168"/>
        <end position="188"/>
    </location>
</feature>
<reference evidence="10 11" key="1">
    <citation type="submission" date="2020-04" db="EMBL/GenBank/DDBJ databases">
        <authorList>
            <person name="Zhang R."/>
            <person name="Schippers A."/>
        </authorList>
    </citation>
    <scope>NUCLEOTIDE SEQUENCE [LARGE SCALE GENOMIC DNA]</scope>
    <source>
        <strain evidence="10 11">DSM 109850</strain>
    </source>
</reference>
<dbReference type="GO" id="GO:0005524">
    <property type="term" value="F:ATP binding"/>
    <property type="evidence" value="ECO:0007669"/>
    <property type="project" value="UniProtKB-KW"/>
</dbReference>
<evidence type="ECO:0000256" key="2">
    <source>
        <dbReference type="ARBA" id="ARBA00022692"/>
    </source>
</evidence>
<evidence type="ECO:0000256" key="6">
    <source>
        <dbReference type="ARBA" id="ARBA00023136"/>
    </source>
</evidence>
<keyword evidence="3" id="KW-0547">Nucleotide-binding</keyword>
<dbReference type="Gene3D" id="1.20.1560.10">
    <property type="entry name" value="ABC transporter type 1, transmembrane domain"/>
    <property type="match status" value="1"/>
</dbReference>
<feature type="domain" description="ABC transmembrane type-1" evidence="9">
    <location>
        <begin position="30"/>
        <end position="313"/>
    </location>
</feature>
<dbReference type="GO" id="GO:0015421">
    <property type="term" value="F:ABC-type oligopeptide transporter activity"/>
    <property type="evidence" value="ECO:0007669"/>
    <property type="project" value="TreeGrafter"/>
</dbReference>
<dbReference type="InterPro" id="IPR027417">
    <property type="entry name" value="P-loop_NTPase"/>
</dbReference>
<keyword evidence="11" id="KW-1185">Reference proteome</keyword>
<keyword evidence="4 10" id="KW-0067">ATP-binding</keyword>
<feature type="transmembrane region" description="Helical" evidence="7">
    <location>
        <begin position="66"/>
        <end position="91"/>
    </location>
</feature>
<dbReference type="SUPFAM" id="SSF90123">
    <property type="entry name" value="ABC transporter transmembrane region"/>
    <property type="match status" value="1"/>
</dbReference>
<keyword evidence="2 7" id="KW-0812">Transmembrane</keyword>
<comment type="subcellular location">
    <subcellularLocation>
        <location evidence="1">Cell membrane</location>
        <topology evidence="1">Multi-pass membrane protein</topology>
    </subcellularLocation>
</comment>
<evidence type="ECO:0000259" key="9">
    <source>
        <dbReference type="PROSITE" id="PS50929"/>
    </source>
</evidence>
<dbReference type="InterPro" id="IPR039421">
    <property type="entry name" value="Type_1_exporter"/>
</dbReference>
<sequence>MNGERSSRQWLSYRTMWALIVGAQTWTIVFISIGFALVLAFTQAAGPLLTQYLIDHVLLPKHVSDLVVIGWAIVGIGAMQIGASVGQVMVLERIIQRQVRRLRSEWVWARLTRTDSDPSANPDAAPMTSRLLADLNALAHVTVTIIMTVPGHVLWVALVGALMVHQSAGLTGVALGLVPAVVAAEWWLARLQGRWTIRWQTDMAAATATVLETFQLERISRALAAPQYALRRSAASLDRLEIDAVRRATWLGLGQALSTLLSFLGPLMLLVYGSLMVLRGTLSLGALIAFYAFAMQVYIPIRGLLRTPSYLNRMQALAAGLQANFGNPAEVQALVQPQRLLGPLQAPQVTLRNVSLVAGQPAHVVVDGLSMRLKRDDRLWIRGPNGVGKSYLLNVIGGLTVPCGGRVEIKGTVGWSLHPPQISDDTLWNNIVWGRPRINMQKAEHILDTLGRGLGQWSDGWETRLDPKSGAVSDGTKQVVALTRALAAEPTIVLLDEPFVYLDTIAVHGLMTLMVSWNGILVFCHHGQLPAEILSVTSVLDLPHIAQAAEDLCVSHPIVGKN</sequence>
<dbReference type="CDD" id="cd07346">
    <property type="entry name" value="ABC_6TM_exporters"/>
    <property type="match status" value="1"/>
</dbReference>
<dbReference type="Gene3D" id="3.40.50.300">
    <property type="entry name" value="P-loop containing nucleotide triphosphate hydrolases"/>
    <property type="match status" value="1"/>
</dbReference>
<evidence type="ECO:0000313" key="10">
    <source>
        <dbReference type="EMBL" id="NMP24336.1"/>
    </source>
</evidence>
<feature type="transmembrane region" description="Helical" evidence="7">
    <location>
        <begin position="21"/>
        <end position="46"/>
    </location>
</feature>
<dbReference type="PROSITE" id="PS50893">
    <property type="entry name" value="ABC_TRANSPORTER_2"/>
    <property type="match status" value="1"/>
</dbReference>
<accession>A0A7Y0L6W2</accession>
<dbReference type="PANTHER" id="PTHR43394">
    <property type="entry name" value="ATP-DEPENDENT PERMEASE MDL1, MITOCHONDRIAL"/>
    <property type="match status" value="1"/>
</dbReference>
<dbReference type="PROSITE" id="PS50929">
    <property type="entry name" value="ABC_TM1F"/>
    <property type="match status" value="1"/>
</dbReference>